<name>A0AAD1XPA4_EUPCR</name>
<dbReference type="EMBL" id="CAMPGE010017889">
    <property type="protein sequence ID" value="CAI2376334.1"/>
    <property type="molecule type" value="Genomic_DNA"/>
</dbReference>
<sequence length="190" mass="21540">MTELYYGYQELGSRYCKKELGVINKIIATEGLAIYIEKSDCIRMRIGQYFMPTFLGNDTSNCSEYDQTIQSFSEQPVDPGIDWTPLCVKLTITLALAVVNYLCFKLVLQEWKKTQELYQPQSNDIPLSQIENDYFSGESFPNSQQSLEESKEVVDSVSSEERRGHSCILDNQIAQGLPINAGFSSSHNSF</sequence>
<proteinExistence type="predicted"/>
<keyword evidence="2" id="KW-1185">Reference proteome</keyword>
<dbReference type="Proteomes" id="UP001295684">
    <property type="component" value="Unassembled WGS sequence"/>
</dbReference>
<reference evidence="1" key="1">
    <citation type="submission" date="2023-07" db="EMBL/GenBank/DDBJ databases">
        <authorList>
            <consortium name="AG Swart"/>
            <person name="Singh M."/>
            <person name="Singh A."/>
            <person name="Seah K."/>
            <person name="Emmerich C."/>
        </authorList>
    </citation>
    <scope>NUCLEOTIDE SEQUENCE</scope>
    <source>
        <strain evidence="1">DP1</strain>
    </source>
</reference>
<dbReference type="AlphaFoldDB" id="A0AAD1XPA4"/>
<gene>
    <name evidence="1" type="ORF">ECRASSUSDP1_LOCUS17703</name>
</gene>
<accession>A0AAD1XPA4</accession>
<organism evidence="1 2">
    <name type="scientific">Euplotes crassus</name>
    <dbReference type="NCBI Taxonomy" id="5936"/>
    <lineage>
        <taxon>Eukaryota</taxon>
        <taxon>Sar</taxon>
        <taxon>Alveolata</taxon>
        <taxon>Ciliophora</taxon>
        <taxon>Intramacronucleata</taxon>
        <taxon>Spirotrichea</taxon>
        <taxon>Hypotrichia</taxon>
        <taxon>Euplotida</taxon>
        <taxon>Euplotidae</taxon>
        <taxon>Moneuplotes</taxon>
    </lineage>
</organism>
<evidence type="ECO:0000313" key="2">
    <source>
        <dbReference type="Proteomes" id="UP001295684"/>
    </source>
</evidence>
<protein>
    <submittedName>
        <fullName evidence="1">Uncharacterized protein</fullName>
    </submittedName>
</protein>
<comment type="caution">
    <text evidence="1">The sequence shown here is derived from an EMBL/GenBank/DDBJ whole genome shotgun (WGS) entry which is preliminary data.</text>
</comment>
<evidence type="ECO:0000313" key="1">
    <source>
        <dbReference type="EMBL" id="CAI2376334.1"/>
    </source>
</evidence>